<gene>
    <name evidence="9" type="ORF">SAMN05660293_03735</name>
</gene>
<name>A0A1T5G6I7_9BACT</name>
<feature type="transmembrane region" description="Helical" evidence="7">
    <location>
        <begin position="53"/>
        <end position="72"/>
    </location>
</feature>
<dbReference type="Gene3D" id="3.30.240.20">
    <property type="entry name" value="bsu07140 like domains"/>
    <property type="match status" value="1"/>
</dbReference>
<dbReference type="Gene3D" id="2.20.28.10">
    <property type="match status" value="1"/>
</dbReference>
<evidence type="ECO:0000256" key="5">
    <source>
        <dbReference type="ARBA" id="ARBA00022989"/>
    </source>
</evidence>
<keyword evidence="3" id="KW-1003">Cell membrane</keyword>
<accession>A0A1T5G6I7</accession>
<comment type="subcellular location">
    <subcellularLocation>
        <location evidence="1">Cell membrane</location>
        <topology evidence="1">Multi-pass membrane protein</topology>
    </subcellularLocation>
</comment>
<keyword evidence="10" id="KW-1185">Reference proteome</keyword>
<evidence type="ECO:0000256" key="6">
    <source>
        <dbReference type="ARBA" id="ARBA00023136"/>
    </source>
</evidence>
<comment type="similarity">
    <text evidence="2">Belongs to the UPF0702 family.</text>
</comment>
<evidence type="ECO:0000256" key="2">
    <source>
        <dbReference type="ARBA" id="ARBA00006448"/>
    </source>
</evidence>
<dbReference type="InterPro" id="IPR007353">
    <property type="entry name" value="DUF421"/>
</dbReference>
<dbReference type="InterPro" id="IPR023090">
    <property type="entry name" value="UPF0702_alpha/beta_dom_sf"/>
</dbReference>
<dbReference type="Proteomes" id="UP000190897">
    <property type="component" value="Unassembled WGS sequence"/>
</dbReference>
<dbReference type="AlphaFoldDB" id="A0A1T5G6I7"/>
<dbReference type="RefSeq" id="WP_082216255.1">
    <property type="nucleotide sequence ID" value="NZ_FUZA01000005.1"/>
</dbReference>
<keyword evidence="5 7" id="KW-1133">Transmembrane helix</keyword>
<evidence type="ECO:0000259" key="8">
    <source>
        <dbReference type="Pfam" id="PF04239"/>
    </source>
</evidence>
<evidence type="ECO:0000313" key="10">
    <source>
        <dbReference type="Proteomes" id="UP000190897"/>
    </source>
</evidence>
<sequence>MKKEDIHLWDVQRILIGEAPASFLIEVFVRTALIYVMLLIAVRLMGKRMSGQLTIAEMAVMLTLGAIVSPAMQIPNVGLLQGTLILLLALLFQRGLNWLEFRSSKLEELSHGKVVMLVKNGTLMLHEMNRAKMSRQQLFAVLRNEGIFNLGEVERVYLESFGMFSVYKFDQARPGLSVLPPKENLPINARNQAPQVACTSCGHVQDEAAPEDKCPVCEASAWLQATISI</sequence>
<evidence type="ECO:0000256" key="7">
    <source>
        <dbReference type="SAM" id="Phobius"/>
    </source>
</evidence>
<feature type="domain" description="YetF C-terminal" evidence="8">
    <location>
        <begin position="103"/>
        <end position="179"/>
    </location>
</feature>
<dbReference type="CDD" id="cd00350">
    <property type="entry name" value="rubredoxin_like"/>
    <property type="match status" value="1"/>
</dbReference>
<proteinExistence type="inferred from homology"/>
<dbReference type="PANTHER" id="PTHR34582">
    <property type="entry name" value="UPF0702 TRANSMEMBRANE PROTEIN YCAP"/>
    <property type="match status" value="1"/>
</dbReference>
<dbReference type="Pfam" id="PF04239">
    <property type="entry name" value="DUF421"/>
    <property type="match status" value="1"/>
</dbReference>
<dbReference type="OrthoDB" id="6538282at2"/>
<evidence type="ECO:0000256" key="3">
    <source>
        <dbReference type="ARBA" id="ARBA00022475"/>
    </source>
</evidence>
<dbReference type="GO" id="GO:0005886">
    <property type="term" value="C:plasma membrane"/>
    <property type="evidence" value="ECO:0007669"/>
    <property type="project" value="UniProtKB-SubCell"/>
</dbReference>
<dbReference type="PANTHER" id="PTHR34582:SF6">
    <property type="entry name" value="UPF0702 TRANSMEMBRANE PROTEIN YCAP"/>
    <property type="match status" value="1"/>
</dbReference>
<organism evidence="9 10">
    <name type="scientific">Dyadobacter psychrophilus</name>
    <dbReference type="NCBI Taxonomy" id="651661"/>
    <lineage>
        <taxon>Bacteria</taxon>
        <taxon>Pseudomonadati</taxon>
        <taxon>Bacteroidota</taxon>
        <taxon>Cytophagia</taxon>
        <taxon>Cytophagales</taxon>
        <taxon>Spirosomataceae</taxon>
        <taxon>Dyadobacter</taxon>
    </lineage>
</organism>
<keyword evidence="4 7" id="KW-0812">Transmembrane</keyword>
<keyword evidence="6 7" id="KW-0472">Membrane</keyword>
<evidence type="ECO:0000256" key="4">
    <source>
        <dbReference type="ARBA" id="ARBA00022692"/>
    </source>
</evidence>
<protein>
    <submittedName>
        <fullName evidence="9">Uncharacterized membrane protein YcaP, DUF421 family</fullName>
    </submittedName>
</protein>
<evidence type="ECO:0000256" key="1">
    <source>
        <dbReference type="ARBA" id="ARBA00004651"/>
    </source>
</evidence>
<dbReference type="EMBL" id="FUZA01000005">
    <property type="protein sequence ID" value="SKC04050.1"/>
    <property type="molecule type" value="Genomic_DNA"/>
</dbReference>
<reference evidence="10" key="1">
    <citation type="submission" date="2017-02" db="EMBL/GenBank/DDBJ databases">
        <authorList>
            <person name="Varghese N."/>
            <person name="Submissions S."/>
        </authorList>
    </citation>
    <scope>NUCLEOTIDE SEQUENCE [LARGE SCALE GENOMIC DNA]</scope>
    <source>
        <strain evidence="10">DSM 22270</strain>
    </source>
</reference>
<dbReference type="STRING" id="651661.SAMN05660293_03735"/>
<feature type="transmembrane region" description="Helical" evidence="7">
    <location>
        <begin position="20"/>
        <end position="41"/>
    </location>
</feature>
<evidence type="ECO:0000313" key="9">
    <source>
        <dbReference type="EMBL" id="SKC04050.1"/>
    </source>
</evidence>